<evidence type="ECO:0000313" key="1">
    <source>
        <dbReference type="EMBL" id="KIM45295.1"/>
    </source>
</evidence>
<protein>
    <submittedName>
        <fullName evidence="1">Uncharacterized protein</fullName>
    </submittedName>
</protein>
<dbReference type="AlphaFoldDB" id="A0A0C3C8W2"/>
<accession>A0A0C3C8W2</accession>
<organism evidence="1 2">
    <name type="scientific">Hebeloma cylindrosporum</name>
    <dbReference type="NCBI Taxonomy" id="76867"/>
    <lineage>
        <taxon>Eukaryota</taxon>
        <taxon>Fungi</taxon>
        <taxon>Dikarya</taxon>
        <taxon>Basidiomycota</taxon>
        <taxon>Agaricomycotina</taxon>
        <taxon>Agaricomycetes</taxon>
        <taxon>Agaricomycetidae</taxon>
        <taxon>Agaricales</taxon>
        <taxon>Agaricineae</taxon>
        <taxon>Hymenogastraceae</taxon>
        <taxon>Hebeloma</taxon>
    </lineage>
</organism>
<dbReference type="HOGENOM" id="CLU_2644669_0_0_1"/>
<reference evidence="1 2" key="1">
    <citation type="submission" date="2014-04" db="EMBL/GenBank/DDBJ databases">
        <authorList>
            <consortium name="DOE Joint Genome Institute"/>
            <person name="Kuo A."/>
            <person name="Gay G."/>
            <person name="Dore J."/>
            <person name="Kohler A."/>
            <person name="Nagy L.G."/>
            <person name="Floudas D."/>
            <person name="Copeland A."/>
            <person name="Barry K.W."/>
            <person name="Cichocki N."/>
            <person name="Veneault-Fourrey C."/>
            <person name="LaButti K."/>
            <person name="Lindquist E.A."/>
            <person name="Lipzen A."/>
            <person name="Lundell T."/>
            <person name="Morin E."/>
            <person name="Murat C."/>
            <person name="Sun H."/>
            <person name="Tunlid A."/>
            <person name="Henrissat B."/>
            <person name="Grigoriev I.V."/>
            <person name="Hibbett D.S."/>
            <person name="Martin F."/>
            <person name="Nordberg H.P."/>
            <person name="Cantor M.N."/>
            <person name="Hua S.X."/>
        </authorList>
    </citation>
    <scope>NUCLEOTIDE SEQUENCE [LARGE SCALE GENOMIC DNA]</scope>
    <source>
        <strain evidence="2">h7</strain>
    </source>
</reference>
<feature type="non-terminal residue" evidence="1">
    <location>
        <position position="77"/>
    </location>
</feature>
<evidence type="ECO:0000313" key="2">
    <source>
        <dbReference type="Proteomes" id="UP000053424"/>
    </source>
</evidence>
<sequence>MFSKVQPFQEDTLTQYNVRDKIRAFNSIVSILAQIRQGELFKDDEIRSSFPPRREEKLKLRLSNAFAYTVGRKRGQA</sequence>
<keyword evidence="2" id="KW-1185">Reference proteome</keyword>
<proteinExistence type="predicted"/>
<dbReference type="OrthoDB" id="10476288at2759"/>
<dbReference type="EMBL" id="KN831772">
    <property type="protein sequence ID" value="KIM45295.1"/>
    <property type="molecule type" value="Genomic_DNA"/>
</dbReference>
<name>A0A0C3C8W2_HEBCY</name>
<reference evidence="2" key="2">
    <citation type="submission" date="2015-01" db="EMBL/GenBank/DDBJ databases">
        <title>Evolutionary Origins and Diversification of the Mycorrhizal Mutualists.</title>
        <authorList>
            <consortium name="DOE Joint Genome Institute"/>
            <consortium name="Mycorrhizal Genomics Consortium"/>
            <person name="Kohler A."/>
            <person name="Kuo A."/>
            <person name="Nagy L.G."/>
            <person name="Floudas D."/>
            <person name="Copeland A."/>
            <person name="Barry K.W."/>
            <person name="Cichocki N."/>
            <person name="Veneault-Fourrey C."/>
            <person name="LaButti K."/>
            <person name="Lindquist E.A."/>
            <person name="Lipzen A."/>
            <person name="Lundell T."/>
            <person name="Morin E."/>
            <person name="Murat C."/>
            <person name="Riley R."/>
            <person name="Ohm R."/>
            <person name="Sun H."/>
            <person name="Tunlid A."/>
            <person name="Henrissat B."/>
            <person name="Grigoriev I.V."/>
            <person name="Hibbett D.S."/>
            <person name="Martin F."/>
        </authorList>
    </citation>
    <scope>NUCLEOTIDE SEQUENCE [LARGE SCALE GENOMIC DNA]</scope>
    <source>
        <strain evidence="2">h7</strain>
    </source>
</reference>
<dbReference type="Proteomes" id="UP000053424">
    <property type="component" value="Unassembled WGS sequence"/>
</dbReference>
<gene>
    <name evidence="1" type="ORF">M413DRAFT_441974</name>
</gene>